<dbReference type="PANTHER" id="PTHR14958">
    <property type="entry name" value="POTASSIUM CHANNEL TETRAMERISATION DOMAIN CONTAINING PROTEIN"/>
    <property type="match status" value="1"/>
</dbReference>
<dbReference type="GeneID" id="10503331"/>
<name>F0Z621_DICPU</name>
<dbReference type="GO" id="GO:0043161">
    <property type="term" value="P:proteasome-mediated ubiquitin-dependent protein catabolic process"/>
    <property type="evidence" value="ECO:0000318"/>
    <property type="project" value="GO_Central"/>
</dbReference>
<dbReference type="InParanoid" id="F0Z621"/>
<dbReference type="InterPro" id="IPR035927">
    <property type="entry name" value="DUSP-like_sf"/>
</dbReference>
<dbReference type="Gene3D" id="3.30.2230.10">
    <property type="entry name" value="DUSP-like"/>
    <property type="match status" value="1"/>
</dbReference>
<dbReference type="GO" id="GO:0031463">
    <property type="term" value="C:Cul3-RING ubiquitin ligase complex"/>
    <property type="evidence" value="ECO:0000318"/>
    <property type="project" value="GO_Central"/>
</dbReference>
<evidence type="ECO:0000313" key="4">
    <source>
        <dbReference type="Proteomes" id="UP000001064"/>
    </source>
</evidence>
<dbReference type="STRING" id="5786.F0Z621"/>
<protein>
    <recommendedName>
        <fullName evidence="2">DUSP domain-containing protein</fullName>
    </recommendedName>
</protein>
<dbReference type="Gene3D" id="3.30.710.10">
    <property type="entry name" value="Potassium Channel Kv1.1, Chain A"/>
    <property type="match status" value="2"/>
</dbReference>
<dbReference type="Proteomes" id="UP000001064">
    <property type="component" value="Unassembled WGS sequence"/>
</dbReference>
<reference evidence="4" key="1">
    <citation type="journal article" date="2011" name="Genome Biol.">
        <title>Comparative genomics of the social amoebae Dictyostelium discoideum and Dictyostelium purpureum.</title>
        <authorList>
            <consortium name="US DOE Joint Genome Institute (JGI-PGF)"/>
            <person name="Sucgang R."/>
            <person name="Kuo A."/>
            <person name="Tian X."/>
            <person name="Salerno W."/>
            <person name="Parikh A."/>
            <person name="Feasley C.L."/>
            <person name="Dalin E."/>
            <person name="Tu H."/>
            <person name="Huang E."/>
            <person name="Barry K."/>
            <person name="Lindquist E."/>
            <person name="Shapiro H."/>
            <person name="Bruce D."/>
            <person name="Schmutz J."/>
            <person name="Salamov A."/>
            <person name="Fey P."/>
            <person name="Gaudet P."/>
            <person name="Anjard C."/>
            <person name="Babu M.M."/>
            <person name="Basu S."/>
            <person name="Bushmanova Y."/>
            <person name="van der Wel H."/>
            <person name="Katoh-Kurasawa M."/>
            <person name="Dinh C."/>
            <person name="Coutinho P.M."/>
            <person name="Saito T."/>
            <person name="Elias M."/>
            <person name="Schaap P."/>
            <person name="Kay R.R."/>
            <person name="Henrissat B."/>
            <person name="Eichinger L."/>
            <person name="Rivero F."/>
            <person name="Putnam N.H."/>
            <person name="West C.M."/>
            <person name="Loomis W.F."/>
            <person name="Chisholm R.L."/>
            <person name="Shaulsky G."/>
            <person name="Strassmann J.E."/>
            <person name="Queller D.C."/>
            <person name="Kuspa A."/>
            <person name="Grigoriev I.V."/>
        </authorList>
    </citation>
    <scope>NUCLEOTIDE SEQUENCE [LARGE SCALE GENOMIC DNA]</scope>
    <source>
        <strain evidence="4">QSDP1</strain>
    </source>
</reference>
<dbReference type="InterPro" id="IPR000210">
    <property type="entry name" value="BTB/POZ_dom"/>
</dbReference>
<gene>
    <name evidence="3" type="ORF">DICPUDRAFT_73850</name>
</gene>
<dbReference type="SUPFAM" id="SSF143791">
    <property type="entry name" value="DUSP-like"/>
    <property type="match status" value="1"/>
</dbReference>
<feature type="domain" description="DUSP" evidence="2">
    <location>
        <begin position="258"/>
        <end position="365"/>
    </location>
</feature>
<dbReference type="InterPro" id="IPR003131">
    <property type="entry name" value="T1-type_BTB"/>
</dbReference>
<dbReference type="Pfam" id="PF06337">
    <property type="entry name" value="DUSP"/>
    <property type="match status" value="1"/>
</dbReference>
<sequence>MFKILFGFIPSLISTFSNLKNFNEIYKNLQQQQKNVSLFHLGGHWIRLKVGGQPFIVRRKTLNRHAESILAGIAQDDKINSKIITDLFSVPFESMVHDDTTPPPEDLSNIKSDQNKQKNNKITNSTIGYNDNKKLPVINDKHLKYKQFKHNQEYLEELSRNEDILNQDEKKDRDENSHYFDEVENEKGEKKIKFEKDHDGFYLIDRDPVYFGFILNYLRTGSIQIPPSLDIQCFISDSKFYRLTELEMILNDRIVNDKRVLERQEIYRSEFSLHNILETNHKQNLYFMLPMNWFAQWKRFIDGGIPPPKTINTTVFFKTLDGYPIHSLKEGLRVDCDYICVSKETWLIFNKYYKLVGPILMRTTKDIYDNPPEHFISSKIWNVK</sequence>
<dbReference type="EMBL" id="GL870941">
    <property type="protein sequence ID" value="EGC40578.1"/>
    <property type="molecule type" value="Genomic_DNA"/>
</dbReference>
<feature type="region of interest" description="Disordered" evidence="1">
    <location>
        <begin position="98"/>
        <end position="126"/>
    </location>
</feature>
<keyword evidence="4" id="KW-1185">Reference proteome</keyword>
<dbReference type="SMART" id="SM00225">
    <property type="entry name" value="BTB"/>
    <property type="match status" value="1"/>
</dbReference>
<dbReference type="PROSITE" id="PS51283">
    <property type="entry name" value="DUSP"/>
    <property type="match status" value="1"/>
</dbReference>
<dbReference type="InterPro" id="IPR006615">
    <property type="entry name" value="Pept_C19_DUSP"/>
</dbReference>
<proteinExistence type="predicted"/>
<dbReference type="eggNOG" id="ENOG502RFQM">
    <property type="taxonomic scope" value="Eukaryota"/>
</dbReference>
<dbReference type="Pfam" id="PF02214">
    <property type="entry name" value="BTB_2"/>
    <property type="match status" value="1"/>
</dbReference>
<dbReference type="FunCoup" id="F0Z621">
    <property type="interactions" value="5"/>
</dbReference>
<accession>F0Z621</accession>
<evidence type="ECO:0000259" key="2">
    <source>
        <dbReference type="PROSITE" id="PS51283"/>
    </source>
</evidence>
<dbReference type="RefSeq" id="XP_003282914.1">
    <property type="nucleotide sequence ID" value="XM_003282866.1"/>
</dbReference>
<dbReference type="GO" id="GO:0051260">
    <property type="term" value="P:protein homooligomerization"/>
    <property type="evidence" value="ECO:0007669"/>
    <property type="project" value="InterPro"/>
</dbReference>
<dbReference type="GO" id="GO:0097602">
    <property type="term" value="F:cullin family protein binding"/>
    <property type="evidence" value="ECO:0000318"/>
    <property type="project" value="GO_Central"/>
</dbReference>
<dbReference type="OrthoDB" id="6077599at2759"/>
<dbReference type="VEuPathDB" id="AmoebaDB:DICPUDRAFT_73850"/>
<dbReference type="OMA" id="HWVRIKV"/>
<dbReference type="PANTHER" id="PTHR14958:SF30">
    <property type="entry name" value="DUSP DOMAIN-CONTAINING PROTEIN"/>
    <property type="match status" value="1"/>
</dbReference>
<organism evidence="3 4">
    <name type="scientific">Dictyostelium purpureum</name>
    <name type="common">Slime mold</name>
    <dbReference type="NCBI Taxonomy" id="5786"/>
    <lineage>
        <taxon>Eukaryota</taxon>
        <taxon>Amoebozoa</taxon>
        <taxon>Evosea</taxon>
        <taxon>Eumycetozoa</taxon>
        <taxon>Dictyostelia</taxon>
        <taxon>Dictyosteliales</taxon>
        <taxon>Dictyosteliaceae</taxon>
        <taxon>Dictyostelium</taxon>
    </lineage>
</organism>
<dbReference type="InterPro" id="IPR011333">
    <property type="entry name" value="SKP1/BTB/POZ_sf"/>
</dbReference>
<dbReference type="GO" id="GO:0005737">
    <property type="term" value="C:cytoplasm"/>
    <property type="evidence" value="ECO:0000318"/>
    <property type="project" value="GO_Central"/>
</dbReference>
<dbReference type="AlphaFoldDB" id="F0Z621"/>
<dbReference type="SUPFAM" id="SSF54695">
    <property type="entry name" value="POZ domain"/>
    <property type="match status" value="1"/>
</dbReference>
<evidence type="ECO:0000256" key="1">
    <source>
        <dbReference type="SAM" id="MobiDB-lite"/>
    </source>
</evidence>
<dbReference type="KEGG" id="dpp:DICPUDRAFT_73850"/>
<evidence type="ECO:0000313" key="3">
    <source>
        <dbReference type="EMBL" id="EGC40578.1"/>
    </source>
</evidence>
<dbReference type="GO" id="GO:0004843">
    <property type="term" value="F:cysteine-type deubiquitinase activity"/>
    <property type="evidence" value="ECO:0007669"/>
    <property type="project" value="InterPro"/>
</dbReference>